<evidence type="ECO:0000313" key="2">
    <source>
        <dbReference type="EMBL" id="STQ14615.1"/>
    </source>
</evidence>
<evidence type="ECO:0000256" key="1">
    <source>
        <dbReference type="SAM" id="MobiDB-lite"/>
    </source>
</evidence>
<accession>A0A377M787</accession>
<protein>
    <submittedName>
        <fullName evidence="2">Uncharacterized protein</fullName>
    </submittedName>
</protein>
<proteinExistence type="predicted"/>
<reference evidence="2 3" key="1">
    <citation type="submission" date="2018-06" db="EMBL/GenBank/DDBJ databases">
        <authorList>
            <consortium name="Pathogen Informatics"/>
            <person name="Doyle S."/>
        </authorList>
    </citation>
    <scope>NUCLEOTIDE SEQUENCE [LARGE SCALE GENOMIC DNA]</scope>
    <source>
        <strain evidence="2 3">NCTC10005</strain>
    </source>
</reference>
<organism evidence="2 3">
    <name type="scientific">Enterobacter cloacae</name>
    <dbReference type="NCBI Taxonomy" id="550"/>
    <lineage>
        <taxon>Bacteria</taxon>
        <taxon>Pseudomonadati</taxon>
        <taxon>Pseudomonadota</taxon>
        <taxon>Gammaproteobacteria</taxon>
        <taxon>Enterobacterales</taxon>
        <taxon>Enterobacteriaceae</taxon>
        <taxon>Enterobacter</taxon>
        <taxon>Enterobacter cloacae complex</taxon>
    </lineage>
</organism>
<name>A0A377M787_ENTCL</name>
<dbReference type="Proteomes" id="UP000255106">
    <property type="component" value="Unassembled WGS sequence"/>
</dbReference>
<feature type="region of interest" description="Disordered" evidence="1">
    <location>
        <begin position="124"/>
        <end position="157"/>
    </location>
</feature>
<gene>
    <name evidence="2" type="ORF">NCTC10005_07480</name>
</gene>
<dbReference type="AlphaFoldDB" id="A0A377M787"/>
<evidence type="ECO:0000313" key="3">
    <source>
        <dbReference type="Proteomes" id="UP000255106"/>
    </source>
</evidence>
<dbReference type="EMBL" id="UGJB01000004">
    <property type="protein sequence ID" value="STQ14615.1"/>
    <property type="molecule type" value="Genomic_DNA"/>
</dbReference>
<sequence>MDAPAPRSPYARLCGIVSSHLGADWHQGQSLNPACDNAVNREFSRFAACNRAVEHGTVDQFTGVVHANVVSACRDSAVALVDHAELQARLRCCSRLHAHGSLPDISRLLPPSLRSARDAQRQHVRGFHAAHGAQHSTGTAGCLPSSGVSDTRHQRFW</sequence>